<accession>A0A507DF83</accession>
<evidence type="ECO:0000313" key="2">
    <source>
        <dbReference type="EMBL" id="TPX49528.1"/>
    </source>
</evidence>
<protein>
    <submittedName>
        <fullName evidence="2">Uncharacterized protein</fullName>
    </submittedName>
</protein>
<sequence length="220" mass="25053">MPSDSRWLPLRAAHERLIIERTYRDVAQLDILPFSDNRVRQRLSEFSKFIQHHQRKLEEFETLLRGDSTLSTIIAFPDIVHEPVQTVPNQLVLLDLLGTDSCREENTDRPPPEMIDFLGAEKARASLALDLSLGRCERLEEQPTPARLSAVRDRSDTYNDRARGKRPMDAHESTNVASPGFDAWLAPRTSGSTHEGSSQGSRKLRLRNFGEGRCDHKDQL</sequence>
<dbReference type="AlphaFoldDB" id="A0A507DF83"/>
<evidence type="ECO:0000256" key="1">
    <source>
        <dbReference type="SAM" id="MobiDB-lite"/>
    </source>
</evidence>
<feature type="compositionally biased region" description="Basic and acidic residues" evidence="1">
    <location>
        <begin position="208"/>
        <end position="220"/>
    </location>
</feature>
<comment type="caution">
    <text evidence="2">The sequence shown here is derived from an EMBL/GenBank/DDBJ whole genome shotgun (WGS) entry which is preliminary data.</text>
</comment>
<gene>
    <name evidence="2" type="ORF">SeLEV6574_g01438</name>
</gene>
<dbReference type="VEuPathDB" id="FungiDB:SeMB42_g05568"/>
<reference evidence="2 3" key="1">
    <citation type="journal article" date="2019" name="Sci. Rep.">
        <title>Comparative genomics of chytrid fungi reveal insights into the obligate biotrophic and pathogenic lifestyle of Synchytrium endobioticum.</title>
        <authorList>
            <person name="van de Vossenberg B.T.L.H."/>
            <person name="Warris S."/>
            <person name="Nguyen H.D.T."/>
            <person name="van Gent-Pelzer M.P.E."/>
            <person name="Joly D.L."/>
            <person name="van de Geest H.C."/>
            <person name="Bonants P.J.M."/>
            <person name="Smith D.S."/>
            <person name="Levesque C.A."/>
            <person name="van der Lee T.A.J."/>
        </authorList>
    </citation>
    <scope>NUCLEOTIDE SEQUENCE [LARGE SCALE GENOMIC DNA]</scope>
    <source>
        <strain evidence="2 3">LEV6574</strain>
    </source>
</reference>
<feature type="compositionally biased region" description="Polar residues" evidence="1">
    <location>
        <begin position="189"/>
        <end position="201"/>
    </location>
</feature>
<name>A0A507DF83_9FUNG</name>
<dbReference type="EMBL" id="QEAM01000032">
    <property type="protein sequence ID" value="TPX49528.1"/>
    <property type="molecule type" value="Genomic_DNA"/>
</dbReference>
<evidence type="ECO:0000313" key="3">
    <source>
        <dbReference type="Proteomes" id="UP000320475"/>
    </source>
</evidence>
<organism evidence="2 3">
    <name type="scientific">Synchytrium endobioticum</name>
    <dbReference type="NCBI Taxonomy" id="286115"/>
    <lineage>
        <taxon>Eukaryota</taxon>
        <taxon>Fungi</taxon>
        <taxon>Fungi incertae sedis</taxon>
        <taxon>Chytridiomycota</taxon>
        <taxon>Chytridiomycota incertae sedis</taxon>
        <taxon>Chytridiomycetes</taxon>
        <taxon>Synchytriales</taxon>
        <taxon>Synchytriaceae</taxon>
        <taxon>Synchytrium</taxon>
    </lineage>
</organism>
<dbReference type="Proteomes" id="UP000320475">
    <property type="component" value="Unassembled WGS sequence"/>
</dbReference>
<feature type="region of interest" description="Disordered" evidence="1">
    <location>
        <begin position="140"/>
        <end position="220"/>
    </location>
</feature>
<proteinExistence type="predicted"/>
<feature type="compositionally biased region" description="Basic and acidic residues" evidence="1">
    <location>
        <begin position="150"/>
        <end position="172"/>
    </location>
</feature>